<protein>
    <submittedName>
        <fullName evidence="1">Uncharacterized protein</fullName>
    </submittedName>
</protein>
<dbReference type="OMA" id="CCVRGSC"/>
<dbReference type="AlphaFoldDB" id="A0A1Y1IFQ2"/>
<dbReference type="EMBL" id="DF237312">
    <property type="protein sequence ID" value="GAQ87586.1"/>
    <property type="molecule type" value="Genomic_DNA"/>
</dbReference>
<accession>A0A1Y1IFQ2</accession>
<reference evidence="1 2" key="1">
    <citation type="journal article" date="2014" name="Nat. Commun.">
        <title>Klebsormidium flaccidum genome reveals primary factors for plant terrestrial adaptation.</title>
        <authorList>
            <person name="Hori K."/>
            <person name="Maruyama F."/>
            <person name="Fujisawa T."/>
            <person name="Togashi T."/>
            <person name="Yamamoto N."/>
            <person name="Seo M."/>
            <person name="Sato S."/>
            <person name="Yamada T."/>
            <person name="Mori H."/>
            <person name="Tajima N."/>
            <person name="Moriyama T."/>
            <person name="Ikeuchi M."/>
            <person name="Watanabe M."/>
            <person name="Wada H."/>
            <person name="Kobayashi K."/>
            <person name="Saito M."/>
            <person name="Masuda T."/>
            <person name="Sasaki-Sekimoto Y."/>
            <person name="Mashiguchi K."/>
            <person name="Awai K."/>
            <person name="Shimojima M."/>
            <person name="Masuda S."/>
            <person name="Iwai M."/>
            <person name="Nobusawa T."/>
            <person name="Narise T."/>
            <person name="Kondo S."/>
            <person name="Saito H."/>
            <person name="Sato R."/>
            <person name="Murakawa M."/>
            <person name="Ihara Y."/>
            <person name="Oshima-Yamada Y."/>
            <person name="Ohtaka K."/>
            <person name="Satoh M."/>
            <person name="Sonobe K."/>
            <person name="Ishii M."/>
            <person name="Ohtani R."/>
            <person name="Kanamori-Sato M."/>
            <person name="Honoki R."/>
            <person name="Miyazaki D."/>
            <person name="Mochizuki H."/>
            <person name="Umetsu J."/>
            <person name="Higashi K."/>
            <person name="Shibata D."/>
            <person name="Kamiya Y."/>
            <person name="Sato N."/>
            <person name="Nakamura Y."/>
            <person name="Tabata S."/>
            <person name="Ida S."/>
            <person name="Kurokawa K."/>
            <person name="Ohta H."/>
        </authorList>
    </citation>
    <scope>NUCLEOTIDE SEQUENCE [LARGE SCALE GENOMIC DNA]</scope>
    <source>
        <strain evidence="1 2">NIES-2285</strain>
    </source>
</reference>
<dbReference type="Proteomes" id="UP000054558">
    <property type="component" value="Unassembled WGS sequence"/>
</dbReference>
<name>A0A1Y1IFQ2_KLENI</name>
<gene>
    <name evidence="1" type="ORF">KFL_003630020</name>
</gene>
<sequence length="247" mass="25624">MIFTASLAPTTSLSAAAPDRRCAANESACSCQSHTECPSGYCCTGDYGKVITGHCTDSPFDSSGAQVCPDCYYYNGISCPAAKRSCCSVTGACVDDVAACPCYYSQYYCPSGCCTVYDYNYNSIGHCSATGFFSNGTQECPNCNDFRNGISCPANKKVCCPNGQCAASSAACTCQGSSFCPVGYCCTEDYSGRLGKCTSAPFNSNGKQVCPNCNNWNGANNGVYSPADKGTCCSSGECVASQTSCPS</sequence>
<proteinExistence type="predicted"/>
<evidence type="ECO:0000313" key="2">
    <source>
        <dbReference type="Proteomes" id="UP000054558"/>
    </source>
</evidence>
<organism evidence="1 2">
    <name type="scientific">Klebsormidium nitens</name>
    <name type="common">Green alga</name>
    <name type="synonym">Ulothrix nitens</name>
    <dbReference type="NCBI Taxonomy" id="105231"/>
    <lineage>
        <taxon>Eukaryota</taxon>
        <taxon>Viridiplantae</taxon>
        <taxon>Streptophyta</taxon>
        <taxon>Klebsormidiophyceae</taxon>
        <taxon>Klebsormidiales</taxon>
        <taxon>Klebsormidiaceae</taxon>
        <taxon>Klebsormidium</taxon>
    </lineage>
</organism>
<evidence type="ECO:0000313" key="1">
    <source>
        <dbReference type="EMBL" id="GAQ87586.1"/>
    </source>
</evidence>
<keyword evidence="2" id="KW-1185">Reference proteome</keyword>